<name>A0A1A9V348_GLOAU</name>
<dbReference type="Pfam" id="PF03221">
    <property type="entry name" value="HTH_Tnp_Tc5"/>
    <property type="match status" value="1"/>
</dbReference>
<feature type="compositionally biased region" description="Basic and acidic residues" evidence="2">
    <location>
        <begin position="315"/>
        <end position="327"/>
    </location>
</feature>
<feature type="compositionally biased region" description="Low complexity" evidence="2">
    <location>
        <begin position="329"/>
        <end position="339"/>
    </location>
</feature>
<evidence type="ECO:0000259" key="3">
    <source>
        <dbReference type="SMART" id="SM00674"/>
    </source>
</evidence>
<organism evidence="4 5">
    <name type="scientific">Glossina austeni</name>
    <name type="common">Savannah tsetse fly</name>
    <dbReference type="NCBI Taxonomy" id="7395"/>
    <lineage>
        <taxon>Eukaryota</taxon>
        <taxon>Metazoa</taxon>
        <taxon>Ecdysozoa</taxon>
        <taxon>Arthropoda</taxon>
        <taxon>Hexapoda</taxon>
        <taxon>Insecta</taxon>
        <taxon>Pterygota</taxon>
        <taxon>Neoptera</taxon>
        <taxon>Endopterygota</taxon>
        <taxon>Diptera</taxon>
        <taxon>Brachycera</taxon>
        <taxon>Muscomorpha</taxon>
        <taxon>Hippoboscoidea</taxon>
        <taxon>Glossinidae</taxon>
        <taxon>Glossina</taxon>
    </lineage>
</organism>
<dbReference type="EnsemblMetazoa" id="GAUT024199-RA">
    <property type="protein sequence ID" value="GAUT024199-PA"/>
    <property type="gene ID" value="GAUT024199"/>
</dbReference>
<keyword evidence="1" id="KW-0238">DNA-binding</keyword>
<feature type="region of interest" description="Disordered" evidence="2">
    <location>
        <begin position="186"/>
        <end position="215"/>
    </location>
</feature>
<protein>
    <submittedName>
        <fullName evidence="4">HTH CENPB-type domain-containing protein</fullName>
    </submittedName>
</protein>
<dbReference type="SMART" id="SM00674">
    <property type="entry name" value="CENPB"/>
    <property type="match status" value="1"/>
</dbReference>
<keyword evidence="5" id="KW-1185">Reference proteome</keyword>
<feature type="domain" description="HTH CENPB-type" evidence="3">
    <location>
        <begin position="87"/>
        <end position="153"/>
    </location>
</feature>
<dbReference type="InterPro" id="IPR006600">
    <property type="entry name" value="HTH_CenpB_DNA-bd_dom"/>
</dbReference>
<proteinExistence type="predicted"/>
<evidence type="ECO:0000313" key="4">
    <source>
        <dbReference type="EnsemblMetazoa" id="GAUT024199-PA"/>
    </source>
</evidence>
<evidence type="ECO:0000256" key="2">
    <source>
        <dbReference type="SAM" id="MobiDB-lite"/>
    </source>
</evidence>
<dbReference type="GO" id="GO:0003677">
    <property type="term" value="F:DNA binding"/>
    <property type="evidence" value="ECO:0007669"/>
    <property type="project" value="UniProtKB-KW"/>
</dbReference>
<evidence type="ECO:0000313" key="5">
    <source>
        <dbReference type="Proteomes" id="UP000078200"/>
    </source>
</evidence>
<accession>A0A1A9V348</accession>
<dbReference type="AlphaFoldDB" id="A0A1A9V348"/>
<reference evidence="4" key="1">
    <citation type="submission" date="2020-05" db="UniProtKB">
        <authorList>
            <consortium name="EnsemblMetazoa"/>
        </authorList>
    </citation>
    <scope>IDENTIFICATION</scope>
    <source>
        <strain evidence="4">TTRI</strain>
    </source>
</reference>
<dbReference type="VEuPathDB" id="VectorBase:GAUT024199"/>
<sequence length="398" mass="46608">MSKKMTKYTQERMLLKHKPRKILNLEERVQAIRMYDEIPIYQRVALAFKCSWEQIKTIIANRKEILKYYASCQIIDVIKDDPKVVRHKKINFLGNCMYEYIKRAHFHRLMKITDDVIREKALEFRDIIKIEKFYPNRAWITDFKSVFNIDLEQINQIIITRKPPRSLSCQDIIAYCAKEVDNALSSKPGSSKNPIIPENDKNTIEINDDNEQNKGHKLDYCENDEEEFDDIDDDEDDEEIFNEHEEGPTIDFSNYTEDLETNEDVKPNLSDLPPFTEDEKKTIKIPTTTTTSLTTTPIATRETATAILRQLLTENEIKQEKPDKADNKTSSTSTQSQQQIAPKRLCTSTSTITNYQEALEFMRPLEDFALAQEDFKAINLLNQLAQLYEKSTKRKRFH</sequence>
<dbReference type="Proteomes" id="UP000078200">
    <property type="component" value="Unassembled WGS sequence"/>
</dbReference>
<feature type="region of interest" description="Disordered" evidence="2">
    <location>
        <begin position="314"/>
        <end position="344"/>
    </location>
</feature>
<evidence type="ECO:0000256" key="1">
    <source>
        <dbReference type="ARBA" id="ARBA00023125"/>
    </source>
</evidence>